<evidence type="ECO:0000259" key="8">
    <source>
        <dbReference type="PROSITE" id="PS50109"/>
    </source>
</evidence>
<dbReference type="EC" id="2.7.13.3" evidence="2"/>
<dbReference type="Pfam" id="PF02518">
    <property type="entry name" value="HATPase_c"/>
    <property type="match status" value="1"/>
</dbReference>
<feature type="domain" description="Histidine kinase" evidence="8">
    <location>
        <begin position="192"/>
        <end position="433"/>
    </location>
</feature>
<sequence>MNYDSLAVKQSDSLSSRLSPESILSLDHSIPAELTDARILIIDSIEQTRTLLHSFFVNSDYKNCFTTNWDNPYEAFLKENPDIIIPCIYADCGLNTDFFEMLVHKRSMVESILITDSREIKASFNALPLGVCEIILMPICIDELESALSRAYKRLKENLNRRFIVSQFDATIPPRTPRTEPTETIDKRIIQGIIHNLNSPLSVMSGNAQLLEAGMAELENLVHSRKIYMEDSLYCDVVRKIQTFRHYVGNLMESDDKMKDILTSFLSKWRKDHSDKIEYVDLNEFLRLEMKYLDANLDFKNQVTKIVECQENLPKIKGRYSDFSQVFHNLISNALDAMETSDYKELALRCHQQGEEIRFEIEDNGCGISEDNIQNIFKPFFTTKSADDETQRGGTGFGLYNCVHLMDPYGGRFEVSSELGFGTKITWIIPLTGLKEVDVEAQSGERSRF</sequence>
<dbReference type="PROSITE" id="PS50109">
    <property type="entry name" value="HIS_KIN"/>
    <property type="match status" value="1"/>
</dbReference>
<evidence type="ECO:0000256" key="2">
    <source>
        <dbReference type="ARBA" id="ARBA00012438"/>
    </source>
</evidence>
<keyword evidence="3" id="KW-0808">Transferase</keyword>
<dbReference type="Gene3D" id="3.30.565.10">
    <property type="entry name" value="Histidine kinase-like ATPase, C-terminal domain"/>
    <property type="match status" value="1"/>
</dbReference>
<dbReference type="PANTHER" id="PTHR43065">
    <property type="entry name" value="SENSOR HISTIDINE KINASE"/>
    <property type="match status" value="1"/>
</dbReference>
<dbReference type="InterPro" id="IPR003594">
    <property type="entry name" value="HATPase_dom"/>
</dbReference>
<dbReference type="GO" id="GO:0004673">
    <property type="term" value="F:protein histidine kinase activity"/>
    <property type="evidence" value="ECO:0007669"/>
    <property type="project" value="UniProtKB-EC"/>
</dbReference>
<keyword evidence="7" id="KW-0902">Two-component regulatory system</keyword>
<dbReference type="PANTHER" id="PTHR43065:SF46">
    <property type="entry name" value="C4-DICARBOXYLATE TRANSPORT SENSOR PROTEIN DCTB"/>
    <property type="match status" value="1"/>
</dbReference>
<dbReference type="SMART" id="SM00387">
    <property type="entry name" value="HATPase_c"/>
    <property type="match status" value="1"/>
</dbReference>
<keyword evidence="4" id="KW-0547">Nucleotide-binding</keyword>
<accession>A0A3A4QZF8</accession>
<gene>
    <name evidence="9" type="ORF">C4541_08760</name>
</gene>
<dbReference type="InterPro" id="IPR011006">
    <property type="entry name" value="CheY-like_superfamily"/>
</dbReference>
<dbReference type="Proteomes" id="UP000266426">
    <property type="component" value="Unassembled WGS sequence"/>
</dbReference>
<evidence type="ECO:0000256" key="1">
    <source>
        <dbReference type="ARBA" id="ARBA00000085"/>
    </source>
</evidence>
<keyword evidence="6" id="KW-0067">ATP-binding</keyword>
<dbReference type="CDD" id="cd00075">
    <property type="entry name" value="HATPase"/>
    <property type="match status" value="1"/>
</dbReference>
<evidence type="ECO:0000256" key="3">
    <source>
        <dbReference type="ARBA" id="ARBA00022679"/>
    </source>
</evidence>
<comment type="caution">
    <text evidence="9">The sequence shown here is derived from an EMBL/GenBank/DDBJ whole genome shotgun (WGS) entry which is preliminary data.</text>
</comment>
<reference evidence="9 10" key="1">
    <citation type="journal article" date="2017" name="ISME J.">
        <title>Energy and carbon metabolisms in a deep terrestrial subsurface fluid microbial community.</title>
        <authorList>
            <person name="Momper L."/>
            <person name="Jungbluth S.P."/>
            <person name="Lee M.D."/>
            <person name="Amend J.P."/>
        </authorList>
    </citation>
    <scope>NUCLEOTIDE SEQUENCE [LARGE SCALE GENOMIC DNA]</scope>
    <source>
        <strain evidence="9">SURF_26</strain>
    </source>
</reference>
<dbReference type="InterPro" id="IPR005467">
    <property type="entry name" value="His_kinase_dom"/>
</dbReference>
<evidence type="ECO:0000313" key="9">
    <source>
        <dbReference type="EMBL" id="RJP58109.1"/>
    </source>
</evidence>
<dbReference type="GO" id="GO:0005524">
    <property type="term" value="F:ATP binding"/>
    <property type="evidence" value="ECO:0007669"/>
    <property type="project" value="UniProtKB-KW"/>
</dbReference>
<dbReference type="AlphaFoldDB" id="A0A3A4QZF8"/>
<organism evidence="9 10">
    <name type="scientific">Candidatus Auribacter fodinae</name>
    <dbReference type="NCBI Taxonomy" id="2093366"/>
    <lineage>
        <taxon>Bacteria</taxon>
        <taxon>Pseudomonadati</taxon>
        <taxon>Candidatus Auribacterota</taxon>
        <taxon>Candidatus Auribacteria</taxon>
        <taxon>Candidatus Auribacterales</taxon>
        <taxon>Candidatus Auribacteraceae</taxon>
        <taxon>Candidatus Auribacter</taxon>
    </lineage>
</organism>
<dbReference type="InterPro" id="IPR036890">
    <property type="entry name" value="HATPase_C_sf"/>
</dbReference>
<dbReference type="Gene3D" id="3.40.50.2300">
    <property type="match status" value="1"/>
</dbReference>
<keyword evidence="5 9" id="KW-0418">Kinase</keyword>
<evidence type="ECO:0000256" key="5">
    <source>
        <dbReference type="ARBA" id="ARBA00022777"/>
    </source>
</evidence>
<proteinExistence type="predicted"/>
<evidence type="ECO:0000256" key="4">
    <source>
        <dbReference type="ARBA" id="ARBA00022741"/>
    </source>
</evidence>
<dbReference type="InterPro" id="IPR004358">
    <property type="entry name" value="Sig_transdc_His_kin-like_C"/>
</dbReference>
<dbReference type="PRINTS" id="PR00344">
    <property type="entry name" value="BCTRLSENSOR"/>
</dbReference>
<evidence type="ECO:0000256" key="6">
    <source>
        <dbReference type="ARBA" id="ARBA00022840"/>
    </source>
</evidence>
<dbReference type="SUPFAM" id="SSF55874">
    <property type="entry name" value="ATPase domain of HSP90 chaperone/DNA topoisomerase II/histidine kinase"/>
    <property type="match status" value="1"/>
</dbReference>
<evidence type="ECO:0000256" key="7">
    <source>
        <dbReference type="ARBA" id="ARBA00023012"/>
    </source>
</evidence>
<dbReference type="SUPFAM" id="SSF52172">
    <property type="entry name" value="CheY-like"/>
    <property type="match status" value="1"/>
</dbReference>
<protein>
    <recommendedName>
        <fullName evidence="2">histidine kinase</fullName>
        <ecNumber evidence="2">2.7.13.3</ecNumber>
    </recommendedName>
</protein>
<evidence type="ECO:0000313" key="10">
    <source>
        <dbReference type="Proteomes" id="UP000266426"/>
    </source>
</evidence>
<dbReference type="GO" id="GO:0000160">
    <property type="term" value="P:phosphorelay signal transduction system"/>
    <property type="evidence" value="ECO:0007669"/>
    <property type="project" value="UniProtKB-KW"/>
</dbReference>
<dbReference type="EMBL" id="QZJZ01000071">
    <property type="protein sequence ID" value="RJP58109.1"/>
    <property type="molecule type" value="Genomic_DNA"/>
</dbReference>
<name>A0A3A4QZF8_9BACT</name>
<comment type="catalytic activity">
    <reaction evidence="1">
        <text>ATP + protein L-histidine = ADP + protein N-phospho-L-histidine.</text>
        <dbReference type="EC" id="2.7.13.3"/>
    </reaction>
</comment>